<evidence type="ECO:0000256" key="2">
    <source>
        <dbReference type="SAM" id="SignalP"/>
    </source>
</evidence>
<dbReference type="SMART" id="SM00768">
    <property type="entry name" value="X8"/>
    <property type="match status" value="1"/>
</dbReference>
<name>A0AAN8UX74_9MAGN</name>
<accession>A0AAN8UX74</accession>
<protein>
    <submittedName>
        <fullName evidence="4">X8 domain</fullName>
    </submittedName>
</protein>
<feature type="domain" description="X8" evidence="3">
    <location>
        <begin position="1"/>
        <end position="72"/>
    </location>
</feature>
<dbReference type="GO" id="GO:0009506">
    <property type="term" value="C:plasmodesma"/>
    <property type="evidence" value="ECO:0007669"/>
    <property type="project" value="UniProtKB-ARBA"/>
</dbReference>
<evidence type="ECO:0000313" key="5">
    <source>
        <dbReference type="Proteomes" id="UP001370490"/>
    </source>
</evidence>
<gene>
    <name evidence="4" type="ORF">RJ641_018224</name>
</gene>
<feature type="chain" id="PRO_5042921059" evidence="2">
    <location>
        <begin position="26"/>
        <end position="104"/>
    </location>
</feature>
<dbReference type="AlphaFoldDB" id="A0AAN8UX74"/>
<evidence type="ECO:0000313" key="4">
    <source>
        <dbReference type="EMBL" id="KAK6917473.1"/>
    </source>
</evidence>
<feature type="signal peptide" evidence="2">
    <location>
        <begin position="1"/>
        <end position="25"/>
    </location>
</feature>
<sequence>MAKLTIPSLILSSLVLFVLFNSGQACFYPNTLINRASVAMNLYYQANGRNYWNCYFQNSGLIVISDPIYHTFFNNKKVMVIASIEAPRIPQKFQIYIYNNWCRR</sequence>
<reference evidence="4 5" key="1">
    <citation type="submission" date="2023-12" db="EMBL/GenBank/DDBJ databases">
        <title>A high-quality genome assembly for Dillenia turbinata (Dilleniales).</title>
        <authorList>
            <person name="Chanderbali A."/>
        </authorList>
    </citation>
    <scope>NUCLEOTIDE SEQUENCE [LARGE SCALE GENOMIC DNA]</scope>
    <source>
        <strain evidence="4">LSX21</strain>
        <tissue evidence="4">Leaf</tissue>
    </source>
</reference>
<dbReference type="EMBL" id="JBAMMX010000023">
    <property type="protein sequence ID" value="KAK6917473.1"/>
    <property type="molecule type" value="Genomic_DNA"/>
</dbReference>
<dbReference type="Proteomes" id="UP001370490">
    <property type="component" value="Unassembled WGS sequence"/>
</dbReference>
<dbReference type="InterPro" id="IPR044788">
    <property type="entry name" value="X8_dom_prot"/>
</dbReference>
<proteinExistence type="predicted"/>
<organism evidence="4 5">
    <name type="scientific">Dillenia turbinata</name>
    <dbReference type="NCBI Taxonomy" id="194707"/>
    <lineage>
        <taxon>Eukaryota</taxon>
        <taxon>Viridiplantae</taxon>
        <taxon>Streptophyta</taxon>
        <taxon>Embryophyta</taxon>
        <taxon>Tracheophyta</taxon>
        <taxon>Spermatophyta</taxon>
        <taxon>Magnoliopsida</taxon>
        <taxon>eudicotyledons</taxon>
        <taxon>Gunneridae</taxon>
        <taxon>Pentapetalae</taxon>
        <taxon>Dilleniales</taxon>
        <taxon>Dilleniaceae</taxon>
        <taxon>Dillenia</taxon>
    </lineage>
</organism>
<keyword evidence="5" id="KW-1185">Reference proteome</keyword>
<dbReference type="Pfam" id="PF07983">
    <property type="entry name" value="X8"/>
    <property type="match status" value="1"/>
</dbReference>
<evidence type="ECO:0000256" key="1">
    <source>
        <dbReference type="ARBA" id="ARBA00022729"/>
    </source>
</evidence>
<keyword evidence="1 2" id="KW-0732">Signal</keyword>
<dbReference type="PROSITE" id="PS51257">
    <property type="entry name" value="PROKAR_LIPOPROTEIN"/>
    <property type="match status" value="1"/>
</dbReference>
<feature type="non-terminal residue" evidence="4">
    <location>
        <position position="104"/>
    </location>
</feature>
<dbReference type="PANTHER" id="PTHR31044">
    <property type="entry name" value="BETA-1,3 GLUCANASE"/>
    <property type="match status" value="1"/>
</dbReference>
<dbReference type="InterPro" id="IPR012946">
    <property type="entry name" value="X8"/>
</dbReference>
<comment type="caution">
    <text evidence="4">The sequence shown here is derived from an EMBL/GenBank/DDBJ whole genome shotgun (WGS) entry which is preliminary data.</text>
</comment>
<dbReference type="PANTHER" id="PTHR31044:SF57">
    <property type="entry name" value="CARBOHYDRATE-BINDING X8 DOMAIN SUPERFAMILY PROTEIN"/>
    <property type="match status" value="1"/>
</dbReference>
<evidence type="ECO:0000259" key="3">
    <source>
        <dbReference type="SMART" id="SM00768"/>
    </source>
</evidence>